<dbReference type="InterPro" id="IPR050301">
    <property type="entry name" value="NTE"/>
</dbReference>
<evidence type="ECO:0000313" key="7">
    <source>
        <dbReference type="Proteomes" id="UP000261704"/>
    </source>
</evidence>
<name>A0A347UJ38_9RHOB</name>
<proteinExistence type="predicted"/>
<evidence type="ECO:0000259" key="5">
    <source>
        <dbReference type="PROSITE" id="PS51635"/>
    </source>
</evidence>
<dbReference type="PANTHER" id="PTHR14226">
    <property type="entry name" value="NEUROPATHY TARGET ESTERASE/SWISS CHEESE D.MELANOGASTER"/>
    <property type="match status" value="1"/>
</dbReference>
<dbReference type="KEGG" id="pamo:BAR1_13585"/>
<evidence type="ECO:0000256" key="1">
    <source>
        <dbReference type="ARBA" id="ARBA00022801"/>
    </source>
</evidence>
<dbReference type="OrthoDB" id="5290098at2"/>
<dbReference type="PROSITE" id="PS51635">
    <property type="entry name" value="PNPLA"/>
    <property type="match status" value="1"/>
</dbReference>
<organism evidence="6 7">
    <name type="scientific">Profundibacter amoris</name>
    <dbReference type="NCBI Taxonomy" id="2171755"/>
    <lineage>
        <taxon>Bacteria</taxon>
        <taxon>Pseudomonadati</taxon>
        <taxon>Pseudomonadota</taxon>
        <taxon>Alphaproteobacteria</taxon>
        <taxon>Rhodobacterales</taxon>
        <taxon>Paracoccaceae</taxon>
        <taxon>Profundibacter</taxon>
    </lineage>
</organism>
<feature type="short sequence motif" description="GXSXG" evidence="4">
    <location>
        <begin position="65"/>
        <end position="69"/>
    </location>
</feature>
<dbReference type="AlphaFoldDB" id="A0A347UJ38"/>
<keyword evidence="3 4" id="KW-0443">Lipid metabolism</keyword>
<accession>A0A347UJ38</accession>
<feature type="domain" description="PNPLA" evidence="5">
    <location>
        <begin position="34"/>
        <end position="194"/>
    </location>
</feature>
<dbReference type="InterPro" id="IPR002641">
    <property type="entry name" value="PNPLA_dom"/>
</dbReference>
<comment type="caution">
    <text evidence="4">Lacks conserved residue(s) required for the propagation of feature annotation.</text>
</comment>
<evidence type="ECO:0000256" key="2">
    <source>
        <dbReference type="ARBA" id="ARBA00022963"/>
    </source>
</evidence>
<keyword evidence="2 4" id="KW-0442">Lipid degradation</keyword>
<evidence type="ECO:0000256" key="4">
    <source>
        <dbReference type="PROSITE-ProRule" id="PRU01161"/>
    </source>
</evidence>
<evidence type="ECO:0000313" key="6">
    <source>
        <dbReference type="EMBL" id="AXX98866.1"/>
    </source>
</evidence>
<feature type="active site" description="Nucleophile" evidence="4">
    <location>
        <position position="67"/>
    </location>
</feature>
<dbReference type="Gene3D" id="3.40.1090.10">
    <property type="entry name" value="Cytosolic phospholipase A2 catalytic domain"/>
    <property type="match status" value="2"/>
</dbReference>
<dbReference type="SUPFAM" id="SSF52151">
    <property type="entry name" value="FabD/lysophospholipase-like"/>
    <property type="match status" value="1"/>
</dbReference>
<dbReference type="Pfam" id="PF01734">
    <property type="entry name" value="Patatin"/>
    <property type="match status" value="1"/>
</dbReference>
<dbReference type="Proteomes" id="UP000261704">
    <property type="component" value="Chromosome"/>
</dbReference>
<dbReference type="GO" id="GO:0016787">
    <property type="term" value="F:hydrolase activity"/>
    <property type="evidence" value="ECO:0007669"/>
    <property type="project" value="UniProtKB-UniRule"/>
</dbReference>
<dbReference type="GO" id="GO:0016042">
    <property type="term" value="P:lipid catabolic process"/>
    <property type="evidence" value="ECO:0007669"/>
    <property type="project" value="UniProtKB-UniRule"/>
</dbReference>
<dbReference type="InterPro" id="IPR016035">
    <property type="entry name" value="Acyl_Trfase/lysoPLipase"/>
</dbReference>
<feature type="short sequence motif" description="DGA/G" evidence="4">
    <location>
        <begin position="181"/>
        <end position="183"/>
    </location>
</feature>
<feature type="active site" description="Proton acceptor" evidence="4">
    <location>
        <position position="181"/>
    </location>
</feature>
<dbReference type="EMBL" id="CP032125">
    <property type="protein sequence ID" value="AXX98866.1"/>
    <property type="molecule type" value="Genomic_DNA"/>
</dbReference>
<reference evidence="6 7" key="1">
    <citation type="submission" date="2018-09" db="EMBL/GenBank/DDBJ databases">
        <title>Profundibacter amoris BAR1 gen. nov., sp. nov., a new member of the Roseobacter clade isolated at Lokis Castle Vent Field on the Arctic Mid-Oceanic Ridge.</title>
        <authorList>
            <person name="Le Moine Bauer S."/>
            <person name="Sjoeberg A.G."/>
            <person name="L'Haridon S."/>
            <person name="Stokke R."/>
            <person name="Roalkvam I."/>
            <person name="Steen I.H."/>
            <person name="Dahle H."/>
        </authorList>
    </citation>
    <scope>NUCLEOTIDE SEQUENCE [LARGE SCALE GENOMIC DNA]</scope>
    <source>
        <strain evidence="6 7">BAR1</strain>
    </source>
</reference>
<keyword evidence="7" id="KW-1185">Reference proteome</keyword>
<dbReference type="PANTHER" id="PTHR14226:SF76">
    <property type="entry name" value="NTE FAMILY PROTEIN RSSA"/>
    <property type="match status" value="1"/>
</dbReference>
<sequence>MAFRGKAGYMKTQVRYGACQRGGIMPDPKPKIGIALGSGGARGWIHVGVLQALKDEGFEPDIVAGCSMGALVGAAFAAGWLDELEEWAVSITRRDIVRLLDINLLNGGLIDGSRVIDVLRGFKGDALIQELEKPYMAIASNLTTGREVWLRDGSVFDAVRASVSIPGFLRPYNLNGQWLVDGGLTNPVPVSACRALGADFIIAVNPDANILKYIHEGNNKKTKPDHPDGSYSALMDRMLETVPPAVKERIRAMTPGFLNADAKPLSYMAVLSSSIDIMTGQIMRSRLAGEPPHIILDPQLGPFGTIEFNRAAEAIAEGRRIVQEALPFLHRQLG</sequence>
<protein>
    <submittedName>
        <fullName evidence="6">Patatin</fullName>
    </submittedName>
</protein>
<evidence type="ECO:0000256" key="3">
    <source>
        <dbReference type="ARBA" id="ARBA00023098"/>
    </source>
</evidence>
<keyword evidence="1 4" id="KW-0378">Hydrolase</keyword>
<gene>
    <name evidence="6" type="ORF">BAR1_13585</name>
</gene>